<dbReference type="Proteomes" id="UP000596660">
    <property type="component" value="Unplaced"/>
</dbReference>
<accession>A0A803N6U6</accession>
<dbReference type="PANTHER" id="PTHR35121:SF2">
    <property type="entry name" value="SWIM-TYPE DOMAIN-CONTAINING PROTEIN"/>
    <property type="match status" value="1"/>
</dbReference>
<dbReference type="AlphaFoldDB" id="A0A803N6U6"/>
<name>A0A803N6U6_CHEQI</name>
<reference evidence="2" key="2">
    <citation type="submission" date="2021-03" db="UniProtKB">
        <authorList>
            <consortium name="EnsemblPlants"/>
        </authorList>
    </citation>
    <scope>IDENTIFICATION</scope>
</reference>
<evidence type="ECO:0000313" key="3">
    <source>
        <dbReference type="Proteomes" id="UP000596660"/>
    </source>
</evidence>
<dbReference type="OMA" id="AMDIERR"/>
<feature type="compositionally biased region" description="Low complexity" evidence="1">
    <location>
        <begin position="79"/>
        <end position="91"/>
    </location>
</feature>
<dbReference type="Gramene" id="AUR62041454-RA">
    <property type="protein sequence ID" value="AUR62041454-RA:cds"/>
    <property type="gene ID" value="AUR62041454"/>
</dbReference>
<evidence type="ECO:0000256" key="1">
    <source>
        <dbReference type="SAM" id="MobiDB-lite"/>
    </source>
</evidence>
<protein>
    <submittedName>
        <fullName evidence="2">Uncharacterized protein</fullName>
    </submittedName>
</protein>
<dbReference type="EnsemblPlants" id="AUR62041454-RA">
    <property type="protein sequence ID" value="AUR62041454-RA:cds"/>
    <property type="gene ID" value="AUR62041454"/>
</dbReference>
<keyword evidence="3" id="KW-1185">Reference proteome</keyword>
<proteinExistence type="predicted"/>
<organism evidence="2 3">
    <name type="scientific">Chenopodium quinoa</name>
    <name type="common">Quinoa</name>
    <dbReference type="NCBI Taxonomy" id="63459"/>
    <lineage>
        <taxon>Eukaryota</taxon>
        <taxon>Viridiplantae</taxon>
        <taxon>Streptophyta</taxon>
        <taxon>Embryophyta</taxon>
        <taxon>Tracheophyta</taxon>
        <taxon>Spermatophyta</taxon>
        <taxon>Magnoliopsida</taxon>
        <taxon>eudicotyledons</taxon>
        <taxon>Gunneridae</taxon>
        <taxon>Pentapetalae</taxon>
        <taxon>Caryophyllales</taxon>
        <taxon>Chenopodiaceae</taxon>
        <taxon>Chenopodioideae</taxon>
        <taxon>Atripliceae</taxon>
        <taxon>Chenopodium</taxon>
    </lineage>
</organism>
<reference evidence="2" key="1">
    <citation type="journal article" date="2017" name="Nature">
        <title>The genome of Chenopodium quinoa.</title>
        <authorList>
            <person name="Jarvis D.E."/>
            <person name="Ho Y.S."/>
            <person name="Lightfoot D.J."/>
            <person name="Schmoeckel S.M."/>
            <person name="Li B."/>
            <person name="Borm T.J.A."/>
            <person name="Ohyanagi H."/>
            <person name="Mineta K."/>
            <person name="Michell C.T."/>
            <person name="Saber N."/>
            <person name="Kharbatia N.M."/>
            <person name="Rupper R.R."/>
            <person name="Sharp A.R."/>
            <person name="Dally N."/>
            <person name="Boughton B.A."/>
            <person name="Woo Y.H."/>
            <person name="Gao G."/>
            <person name="Schijlen E.G.W.M."/>
            <person name="Guo X."/>
            <person name="Momin A.A."/>
            <person name="Negrao S."/>
            <person name="Al-Babili S."/>
            <person name="Gehring C."/>
            <person name="Roessner U."/>
            <person name="Jung C."/>
            <person name="Murphy K."/>
            <person name="Arold S.T."/>
            <person name="Gojobori T."/>
            <person name="van der Linden C.G."/>
            <person name="van Loo E.N."/>
            <person name="Jellen E.N."/>
            <person name="Maughan P.J."/>
            <person name="Tester M."/>
        </authorList>
    </citation>
    <scope>NUCLEOTIDE SEQUENCE [LARGE SCALE GENOMIC DNA]</scope>
    <source>
        <strain evidence="2">cv. PI 614886</strain>
    </source>
</reference>
<feature type="compositionally biased region" description="Polar residues" evidence="1">
    <location>
        <begin position="103"/>
        <end position="115"/>
    </location>
</feature>
<evidence type="ECO:0000313" key="2">
    <source>
        <dbReference type="EnsemblPlants" id="AUR62041454-RA:cds"/>
    </source>
</evidence>
<dbReference type="PANTHER" id="PTHR35121">
    <property type="entry name" value="HOMEODOMAIN PROTEIN 8, PUTATIVE-RELATED"/>
    <property type="match status" value="1"/>
</dbReference>
<sequence>MAGSGVGSDGGLLFRGVFEGSISGSHLEIDRRPYHKNCTCALHGLSGGGAKCHHSKPPKVSYPIKRSWSEGSLALYSASASANPSPSSSPAVDKGIPPPLPRTCSSSTFFSTNPN</sequence>
<feature type="region of interest" description="Disordered" evidence="1">
    <location>
        <begin position="79"/>
        <end position="115"/>
    </location>
</feature>